<evidence type="ECO:0000256" key="1">
    <source>
        <dbReference type="ARBA" id="ARBA00010657"/>
    </source>
</evidence>
<accession>A0A395WC77</accession>
<sequence>MNEVSVTITAGEGCEEHNHGLEYRSKLEHTHDTGKDTVIELVPYEKSYKEQINELMKPYIKERNEYTLKRKAAAWDRYNSGQIKTKPRNRDYPLIGNDYYTQHLHDQMRNPKTNKMEQIKMFRSLIIGLGDKSDRENGKITREQALHIFNEFLVKFKEDFPYFHILGATVHLDESGFYHMHLDFKPIYERAEDMEYIQKHGGGLRCGTGLDETLVRMGYKPEQSIINERDKVPILFNAMRNKMYKSMETIMNESNLYLMYGATSIKEPLKDASVNMPLSQWQDTKDKTLEMQHNMNIAKDFLK</sequence>
<reference evidence="2 3" key="1">
    <citation type="submission" date="2018-08" db="EMBL/GenBank/DDBJ databases">
        <title>A genome reference for cultivated species of the human gut microbiota.</title>
        <authorList>
            <person name="Zou Y."/>
            <person name="Xue W."/>
            <person name="Luo G."/>
        </authorList>
    </citation>
    <scope>NUCLEOTIDE SEQUENCE [LARGE SCALE GENOMIC DNA]</scope>
    <source>
        <strain evidence="2 3">AF15-20</strain>
    </source>
</reference>
<dbReference type="AlphaFoldDB" id="A0A395WC77"/>
<dbReference type="Pfam" id="PF01076">
    <property type="entry name" value="Mob_Pre"/>
    <property type="match status" value="1"/>
</dbReference>
<organism evidence="2 3">
    <name type="scientific">Holdemanella biformis</name>
    <dbReference type="NCBI Taxonomy" id="1735"/>
    <lineage>
        <taxon>Bacteria</taxon>
        <taxon>Bacillati</taxon>
        <taxon>Bacillota</taxon>
        <taxon>Erysipelotrichia</taxon>
        <taxon>Erysipelotrichales</taxon>
        <taxon>Erysipelotrichaceae</taxon>
        <taxon>Holdemanella</taxon>
    </lineage>
</organism>
<dbReference type="Proteomes" id="UP000265489">
    <property type="component" value="Unassembled WGS sequence"/>
</dbReference>
<name>A0A395WC77_9FIRM</name>
<comment type="caution">
    <text evidence="2">The sequence shown here is derived from an EMBL/GenBank/DDBJ whole genome shotgun (WGS) entry which is preliminary data.</text>
</comment>
<dbReference type="RefSeq" id="WP_118325102.1">
    <property type="nucleotide sequence ID" value="NZ_QRYH01000026.1"/>
</dbReference>
<comment type="similarity">
    <text evidence="1">Belongs to the plasmid mobilization pre family.</text>
</comment>
<evidence type="ECO:0008006" key="4">
    <source>
        <dbReference type="Google" id="ProtNLM"/>
    </source>
</evidence>
<evidence type="ECO:0000313" key="2">
    <source>
        <dbReference type="EMBL" id="RGU91919.1"/>
    </source>
</evidence>
<dbReference type="GO" id="GO:0006310">
    <property type="term" value="P:DNA recombination"/>
    <property type="evidence" value="ECO:0007669"/>
    <property type="project" value="InterPro"/>
</dbReference>
<dbReference type="GO" id="GO:0003677">
    <property type="term" value="F:DNA binding"/>
    <property type="evidence" value="ECO:0007669"/>
    <property type="project" value="InterPro"/>
</dbReference>
<proteinExistence type="inferred from homology"/>
<protein>
    <recommendedName>
        <fullName evidence="4">Plasmid recombination enzyme</fullName>
    </recommendedName>
</protein>
<evidence type="ECO:0000313" key="3">
    <source>
        <dbReference type="Proteomes" id="UP000265489"/>
    </source>
</evidence>
<dbReference type="Gene3D" id="3.30.930.30">
    <property type="match status" value="1"/>
</dbReference>
<dbReference type="InterPro" id="IPR001668">
    <property type="entry name" value="Mob_Pre"/>
</dbReference>
<dbReference type="GeneID" id="66580425"/>
<dbReference type="EMBL" id="QRYQ01000008">
    <property type="protein sequence ID" value="RGU91919.1"/>
    <property type="molecule type" value="Genomic_DNA"/>
</dbReference>
<gene>
    <name evidence="2" type="ORF">DWW32_05870</name>
</gene>